<feature type="transmembrane region" description="Helical" evidence="2">
    <location>
        <begin position="130"/>
        <end position="148"/>
    </location>
</feature>
<feature type="region of interest" description="Disordered" evidence="1">
    <location>
        <begin position="158"/>
        <end position="203"/>
    </location>
</feature>
<name>A0A7W4VMP4_9HYPH</name>
<feature type="compositionally biased region" description="Polar residues" evidence="1">
    <location>
        <begin position="170"/>
        <end position="184"/>
    </location>
</feature>
<gene>
    <name evidence="3" type="ORF">FHR70_002746</name>
</gene>
<dbReference type="EMBL" id="JACHWB010000003">
    <property type="protein sequence ID" value="MBB3019681.1"/>
    <property type="molecule type" value="Genomic_DNA"/>
</dbReference>
<organism evidence="3 4">
    <name type="scientific">Microvirga lupini</name>
    <dbReference type="NCBI Taxonomy" id="420324"/>
    <lineage>
        <taxon>Bacteria</taxon>
        <taxon>Pseudomonadati</taxon>
        <taxon>Pseudomonadota</taxon>
        <taxon>Alphaproteobacteria</taxon>
        <taxon>Hyphomicrobiales</taxon>
        <taxon>Methylobacteriaceae</taxon>
        <taxon>Microvirga</taxon>
    </lineage>
</organism>
<keyword evidence="4" id="KW-1185">Reference proteome</keyword>
<proteinExistence type="predicted"/>
<dbReference type="RefSeq" id="WP_183450948.1">
    <property type="nucleotide sequence ID" value="NZ_JACHWB010000003.1"/>
</dbReference>
<feature type="compositionally biased region" description="Basic and acidic residues" evidence="1">
    <location>
        <begin position="1"/>
        <end position="28"/>
    </location>
</feature>
<comment type="caution">
    <text evidence="3">The sequence shown here is derived from an EMBL/GenBank/DDBJ whole genome shotgun (WGS) entry which is preliminary data.</text>
</comment>
<dbReference type="Proteomes" id="UP000532010">
    <property type="component" value="Unassembled WGS sequence"/>
</dbReference>
<evidence type="ECO:0000313" key="4">
    <source>
        <dbReference type="Proteomes" id="UP000532010"/>
    </source>
</evidence>
<evidence type="ECO:0000256" key="1">
    <source>
        <dbReference type="SAM" id="MobiDB-lite"/>
    </source>
</evidence>
<keyword evidence="2" id="KW-1133">Transmembrane helix</keyword>
<protein>
    <recommendedName>
        <fullName evidence="5">DUF883 domain-containing protein</fullName>
    </recommendedName>
</protein>
<evidence type="ECO:0000313" key="3">
    <source>
        <dbReference type="EMBL" id="MBB3019681.1"/>
    </source>
</evidence>
<keyword evidence="2" id="KW-0812">Transmembrane</keyword>
<dbReference type="AlphaFoldDB" id="A0A7W4VMP4"/>
<sequence length="203" mass="22424">MPDEKIDQKRPVEAENEPKPTQQRHVDDTVDDSFPASDPPAWTTSASKSVAAECEPEALNDVPTPPGQGLEGQSTNTSQTTAEQAAEFAHDLYQRGQAYLERGRRYVPEAERYYRQGTDAIGRPVQEHPVAVLFAIGAFGCALGWMLGRRMSNSSSQRLWHAGSNRRPRNAQTWQPAPRSSPSGSHFHARNNVEAASHTNNSF</sequence>
<feature type="region of interest" description="Disordered" evidence="1">
    <location>
        <begin position="1"/>
        <end position="83"/>
    </location>
</feature>
<accession>A0A7W4VMP4</accession>
<reference evidence="3 4" key="1">
    <citation type="submission" date="2020-08" db="EMBL/GenBank/DDBJ databases">
        <title>The Agave Microbiome: Exploring the role of microbial communities in plant adaptations to desert environments.</title>
        <authorList>
            <person name="Partida-Martinez L.P."/>
        </authorList>
    </citation>
    <scope>NUCLEOTIDE SEQUENCE [LARGE SCALE GENOMIC DNA]</scope>
    <source>
        <strain evidence="3 4">AT3.9</strain>
    </source>
</reference>
<feature type="compositionally biased region" description="Polar residues" evidence="1">
    <location>
        <begin position="71"/>
        <end position="83"/>
    </location>
</feature>
<keyword evidence="2" id="KW-0472">Membrane</keyword>
<evidence type="ECO:0008006" key="5">
    <source>
        <dbReference type="Google" id="ProtNLM"/>
    </source>
</evidence>
<evidence type="ECO:0000256" key="2">
    <source>
        <dbReference type="SAM" id="Phobius"/>
    </source>
</evidence>